<feature type="modified residue" description="4-aspartylphosphate" evidence="1">
    <location>
        <position position="55"/>
    </location>
</feature>
<dbReference type="GO" id="GO:0000156">
    <property type="term" value="F:phosphorelay response regulator activity"/>
    <property type="evidence" value="ECO:0007669"/>
    <property type="project" value="InterPro"/>
</dbReference>
<sequence length="226" mass="27075">MNKILIVDDNQENIDDIKNIIDVYFKEKDFNYHIDCLKNPTDFDHNHQYDIIFLDIDMPQQSGFDLAKSIPLNTFIVFVSHREDLAYLACEHHPFSFVRKHHLKDDMIKTLDRLYSKLNQTLSITYQNENICIPYHDILYIESIGHYIYIHTQTNIYKIRVRLSDLLTQLNNNFCLVHQSYIINFSYIISVQDLNILLTNNEIIPISQRRYKDFQSSYQQYKLRSI</sequence>
<dbReference type="RefSeq" id="WP_066449080.1">
    <property type="nucleotide sequence ID" value="NZ_JANKBF010000001.1"/>
</dbReference>
<feature type="domain" description="Response regulatory" evidence="2">
    <location>
        <begin position="3"/>
        <end position="115"/>
    </location>
</feature>
<comment type="caution">
    <text evidence="4">The sequence shown here is derived from an EMBL/GenBank/DDBJ whole genome shotgun (WGS) entry which is preliminary data.</text>
</comment>
<dbReference type="InterPro" id="IPR007492">
    <property type="entry name" value="LytTR_DNA-bd_dom"/>
</dbReference>
<feature type="domain" description="HTH LytTR-type" evidence="3">
    <location>
        <begin position="122"/>
        <end position="220"/>
    </location>
</feature>
<dbReference type="Proteomes" id="UP000295515">
    <property type="component" value="Unassembled WGS sequence"/>
</dbReference>
<dbReference type="InterPro" id="IPR046947">
    <property type="entry name" value="LytR-like"/>
</dbReference>
<dbReference type="PANTHER" id="PTHR37299:SF1">
    <property type="entry name" value="STAGE 0 SPORULATION PROTEIN A HOMOLOG"/>
    <property type="match status" value="1"/>
</dbReference>
<evidence type="ECO:0000313" key="4">
    <source>
        <dbReference type="EMBL" id="TCW01682.1"/>
    </source>
</evidence>
<dbReference type="PROSITE" id="PS50110">
    <property type="entry name" value="RESPONSE_REGULATORY"/>
    <property type="match status" value="1"/>
</dbReference>
<dbReference type="EMBL" id="SMCQ01000003">
    <property type="protein sequence ID" value="TCW01682.1"/>
    <property type="molecule type" value="Genomic_DNA"/>
</dbReference>
<dbReference type="Gene3D" id="2.40.50.1020">
    <property type="entry name" value="LytTr DNA-binding domain"/>
    <property type="match status" value="1"/>
</dbReference>
<dbReference type="AlphaFoldDB" id="A0A4V2W5U1"/>
<evidence type="ECO:0000259" key="3">
    <source>
        <dbReference type="PROSITE" id="PS50930"/>
    </source>
</evidence>
<protein>
    <submittedName>
        <fullName evidence="4">LytTR family two component transcriptional regulator</fullName>
    </submittedName>
</protein>
<evidence type="ECO:0000256" key="1">
    <source>
        <dbReference type="PROSITE-ProRule" id="PRU00169"/>
    </source>
</evidence>
<dbReference type="PANTHER" id="PTHR37299">
    <property type="entry name" value="TRANSCRIPTIONAL REGULATOR-RELATED"/>
    <property type="match status" value="1"/>
</dbReference>
<dbReference type="GO" id="GO:0003677">
    <property type="term" value="F:DNA binding"/>
    <property type="evidence" value="ECO:0007669"/>
    <property type="project" value="InterPro"/>
</dbReference>
<dbReference type="Gene3D" id="3.40.50.2300">
    <property type="match status" value="1"/>
</dbReference>
<proteinExistence type="predicted"/>
<dbReference type="CDD" id="cd00156">
    <property type="entry name" value="REC"/>
    <property type="match status" value="1"/>
</dbReference>
<reference evidence="4 5" key="1">
    <citation type="submission" date="2019-03" db="EMBL/GenBank/DDBJ databases">
        <title>Genomic Encyclopedia of Type Strains, Phase IV (KMG-IV): sequencing the most valuable type-strain genomes for metagenomic binning, comparative biology and taxonomic classification.</title>
        <authorList>
            <person name="Goeker M."/>
        </authorList>
    </citation>
    <scope>NUCLEOTIDE SEQUENCE [LARGE SCALE GENOMIC DNA]</scope>
    <source>
        <strain evidence="4 5">DSM 29487</strain>
    </source>
</reference>
<dbReference type="SMART" id="SM00850">
    <property type="entry name" value="LytTR"/>
    <property type="match status" value="1"/>
</dbReference>
<evidence type="ECO:0000313" key="5">
    <source>
        <dbReference type="Proteomes" id="UP000295515"/>
    </source>
</evidence>
<dbReference type="SMART" id="SM00448">
    <property type="entry name" value="REC"/>
    <property type="match status" value="1"/>
</dbReference>
<dbReference type="Pfam" id="PF04397">
    <property type="entry name" value="LytTR"/>
    <property type="match status" value="1"/>
</dbReference>
<dbReference type="SUPFAM" id="SSF52172">
    <property type="entry name" value="CheY-like"/>
    <property type="match status" value="1"/>
</dbReference>
<keyword evidence="1" id="KW-0597">Phosphoprotein</keyword>
<name>A0A4V2W5U1_9FIRM</name>
<accession>A0A4V2W5U1</accession>
<dbReference type="GeneID" id="98914616"/>
<dbReference type="InterPro" id="IPR011006">
    <property type="entry name" value="CheY-like_superfamily"/>
</dbReference>
<keyword evidence="5" id="KW-1185">Reference proteome</keyword>
<dbReference type="InterPro" id="IPR001789">
    <property type="entry name" value="Sig_transdc_resp-reg_receiver"/>
</dbReference>
<evidence type="ECO:0000259" key="2">
    <source>
        <dbReference type="PROSITE" id="PS50110"/>
    </source>
</evidence>
<dbReference type="PROSITE" id="PS50930">
    <property type="entry name" value="HTH_LYTTR"/>
    <property type="match status" value="1"/>
</dbReference>
<organism evidence="4 5">
    <name type="scientific">Longibaculum muris</name>
    <dbReference type="NCBI Taxonomy" id="1796628"/>
    <lineage>
        <taxon>Bacteria</taxon>
        <taxon>Bacillati</taxon>
        <taxon>Bacillota</taxon>
        <taxon>Erysipelotrichia</taxon>
        <taxon>Erysipelotrichales</taxon>
        <taxon>Coprobacillaceae</taxon>
        <taxon>Longibaculum</taxon>
    </lineage>
</organism>
<gene>
    <name evidence="4" type="ORF">EDD60_103138</name>
</gene>
<dbReference type="Pfam" id="PF00072">
    <property type="entry name" value="Response_reg"/>
    <property type="match status" value="1"/>
</dbReference>